<dbReference type="PANTHER" id="PTHR14499:SF136">
    <property type="entry name" value="GH08630P"/>
    <property type="match status" value="1"/>
</dbReference>
<dbReference type="AlphaFoldDB" id="A0A914WRD8"/>
<accession>A0A914WRD8</accession>
<dbReference type="GO" id="GO:0051260">
    <property type="term" value="P:protein homooligomerization"/>
    <property type="evidence" value="ECO:0007669"/>
    <property type="project" value="InterPro"/>
</dbReference>
<dbReference type="Proteomes" id="UP000887566">
    <property type="component" value="Unplaced"/>
</dbReference>
<dbReference type="Pfam" id="PF02214">
    <property type="entry name" value="BTB_2"/>
    <property type="match status" value="1"/>
</dbReference>
<dbReference type="InterPro" id="IPR011333">
    <property type="entry name" value="SKP1/BTB/POZ_sf"/>
</dbReference>
<sequence>MLDTKAIKLSVGGIRYETTVATLTSVEGSMLATMFSGRWPLPLTSDGCILIDRNGEAFAFVLTYLRGNNNGLLPTDRNMLDQLRDEAAYFNLPGLLTQIDAHDMNSRRVVLVYYSLIPYQPSVEYTFTVSQLRRERYSILAITIDHHYQLKQTARLLKLHLGSRVDDYQYSYTTFEDFGSQINIENGPFGPNFLLIKRGKMARNYIIQCALKTLEVYLKTGDFVVELSASLFEKELEQDFESFSEVNAGIEGGLNWITVHKTIDQQAIVEGILIPAVISVAQYFGLTKLALCAKAYQAHVQPNC</sequence>
<keyword evidence="2" id="KW-1185">Reference proteome</keyword>
<dbReference type="WBParaSite" id="PSAMB.scaffold4857size13343.g25356.t1">
    <property type="protein sequence ID" value="PSAMB.scaffold4857size13343.g25356.t1"/>
    <property type="gene ID" value="PSAMB.scaffold4857size13343.g25356"/>
</dbReference>
<dbReference type="Gene3D" id="3.30.710.10">
    <property type="entry name" value="Potassium Channel Kv1.1, Chain A"/>
    <property type="match status" value="1"/>
</dbReference>
<evidence type="ECO:0000313" key="3">
    <source>
        <dbReference type="WBParaSite" id="PSAMB.scaffold4857size13343.g25356.t1"/>
    </source>
</evidence>
<evidence type="ECO:0000313" key="2">
    <source>
        <dbReference type="Proteomes" id="UP000887566"/>
    </source>
</evidence>
<dbReference type="PANTHER" id="PTHR14499">
    <property type="entry name" value="POTASSIUM CHANNEL TETRAMERIZATION DOMAIN-CONTAINING"/>
    <property type="match status" value="1"/>
</dbReference>
<protein>
    <submittedName>
        <fullName evidence="3">BTB domain-containing protein</fullName>
    </submittedName>
</protein>
<reference evidence="3" key="1">
    <citation type="submission" date="2022-11" db="UniProtKB">
        <authorList>
            <consortium name="WormBaseParasite"/>
        </authorList>
    </citation>
    <scope>IDENTIFICATION</scope>
</reference>
<proteinExistence type="predicted"/>
<evidence type="ECO:0000259" key="1">
    <source>
        <dbReference type="SMART" id="SM00225"/>
    </source>
</evidence>
<dbReference type="InterPro" id="IPR003131">
    <property type="entry name" value="T1-type_BTB"/>
</dbReference>
<organism evidence="2 3">
    <name type="scientific">Plectus sambesii</name>
    <dbReference type="NCBI Taxonomy" id="2011161"/>
    <lineage>
        <taxon>Eukaryota</taxon>
        <taxon>Metazoa</taxon>
        <taxon>Ecdysozoa</taxon>
        <taxon>Nematoda</taxon>
        <taxon>Chromadorea</taxon>
        <taxon>Plectida</taxon>
        <taxon>Plectina</taxon>
        <taxon>Plectoidea</taxon>
        <taxon>Plectidae</taxon>
        <taxon>Plectus</taxon>
    </lineage>
</organism>
<name>A0A914WRD8_9BILA</name>
<dbReference type="SMART" id="SM00225">
    <property type="entry name" value="BTB"/>
    <property type="match status" value="1"/>
</dbReference>
<dbReference type="InterPro" id="IPR000210">
    <property type="entry name" value="BTB/POZ_dom"/>
</dbReference>
<feature type="domain" description="BTB" evidence="1">
    <location>
        <begin position="5"/>
        <end position="107"/>
    </location>
</feature>
<dbReference type="SUPFAM" id="SSF54695">
    <property type="entry name" value="POZ domain"/>
    <property type="match status" value="1"/>
</dbReference>